<dbReference type="EC" id="1.16.1.8" evidence="8"/>
<dbReference type="InterPro" id="IPR029039">
    <property type="entry name" value="Flavoprotein-like_sf"/>
</dbReference>
<dbReference type="PROSITE" id="PS51384">
    <property type="entry name" value="FAD_FR"/>
    <property type="match status" value="1"/>
</dbReference>
<organism evidence="12 13">
    <name type="scientific">Pomacea canaliculata</name>
    <name type="common">Golden apple snail</name>
    <dbReference type="NCBI Taxonomy" id="400727"/>
    <lineage>
        <taxon>Eukaryota</taxon>
        <taxon>Metazoa</taxon>
        <taxon>Spiralia</taxon>
        <taxon>Lophotrochozoa</taxon>
        <taxon>Mollusca</taxon>
        <taxon>Gastropoda</taxon>
        <taxon>Caenogastropoda</taxon>
        <taxon>Architaenioglossa</taxon>
        <taxon>Ampullarioidea</taxon>
        <taxon>Ampullariidae</taxon>
        <taxon>Pomacea</taxon>
    </lineage>
</organism>
<dbReference type="SUPFAM" id="SSF52218">
    <property type="entry name" value="Flavoproteins"/>
    <property type="match status" value="1"/>
</dbReference>
<dbReference type="PANTHER" id="PTHR19384">
    <property type="entry name" value="NITRIC OXIDE SYNTHASE-RELATED"/>
    <property type="match status" value="1"/>
</dbReference>
<name>A0A2T7PVA7_POMCA</name>
<dbReference type="InterPro" id="IPR017938">
    <property type="entry name" value="Riboflavin_synthase-like_b-brl"/>
</dbReference>
<comment type="cofactor">
    <cofactor evidence="1">
        <name>FMN</name>
        <dbReference type="ChEBI" id="CHEBI:58210"/>
    </cofactor>
</comment>
<protein>
    <recommendedName>
        <fullName evidence="9">Methionine synthase reductase</fullName>
        <ecNumber evidence="8">1.16.1.8</ecNumber>
    </recommendedName>
</protein>
<evidence type="ECO:0000256" key="8">
    <source>
        <dbReference type="ARBA" id="ARBA00039088"/>
    </source>
</evidence>
<dbReference type="InterPro" id="IPR023173">
    <property type="entry name" value="NADPH_Cyt_P450_Rdtase_alpha"/>
</dbReference>
<dbReference type="Pfam" id="PF00667">
    <property type="entry name" value="FAD_binding_1"/>
    <property type="match status" value="1"/>
</dbReference>
<dbReference type="InterPro" id="IPR001433">
    <property type="entry name" value="OxRdtase_FAD/NAD-bd"/>
</dbReference>
<dbReference type="GO" id="GO:0050667">
    <property type="term" value="P:homocysteine metabolic process"/>
    <property type="evidence" value="ECO:0007669"/>
    <property type="project" value="TreeGrafter"/>
</dbReference>
<feature type="region of interest" description="Disordered" evidence="10">
    <location>
        <begin position="237"/>
        <end position="269"/>
    </location>
</feature>
<keyword evidence="6" id="KW-0521">NADP</keyword>
<dbReference type="PRINTS" id="PR00371">
    <property type="entry name" value="FPNCR"/>
</dbReference>
<dbReference type="Proteomes" id="UP000245119">
    <property type="component" value="Linkage Group LG2"/>
</dbReference>
<dbReference type="PANTHER" id="PTHR19384:SF84">
    <property type="entry name" value="METHIONINE SYNTHASE REDUCTASE"/>
    <property type="match status" value="1"/>
</dbReference>
<evidence type="ECO:0000256" key="10">
    <source>
        <dbReference type="SAM" id="MobiDB-lite"/>
    </source>
</evidence>
<dbReference type="Gene3D" id="3.40.50.360">
    <property type="match status" value="2"/>
</dbReference>
<evidence type="ECO:0000256" key="7">
    <source>
        <dbReference type="ARBA" id="ARBA00023002"/>
    </source>
</evidence>
<evidence type="ECO:0000256" key="9">
    <source>
        <dbReference type="ARBA" id="ARBA00040659"/>
    </source>
</evidence>
<dbReference type="OrthoDB" id="1856718at2759"/>
<evidence type="ECO:0000256" key="5">
    <source>
        <dbReference type="ARBA" id="ARBA00022827"/>
    </source>
</evidence>
<feature type="domain" description="FAD-binding FR-type" evidence="11">
    <location>
        <begin position="299"/>
        <end position="571"/>
    </location>
</feature>
<dbReference type="AlphaFoldDB" id="A0A2T7PVA7"/>
<dbReference type="GO" id="GO:0010181">
    <property type="term" value="F:FMN binding"/>
    <property type="evidence" value="ECO:0007669"/>
    <property type="project" value="InterPro"/>
</dbReference>
<dbReference type="InterPro" id="IPR017927">
    <property type="entry name" value="FAD-bd_FR_type"/>
</dbReference>
<comment type="cofactor">
    <cofactor evidence="2">
        <name>FAD</name>
        <dbReference type="ChEBI" id="CHEBI:57692"/>
    </cofactor>
</comment>
<keyword evidence="5" id="KW-0274">FAD</keyword>
<dbReference type="STRING" id="400727.A0A2T7PVA7"/>
<evidence type="ECO:0000313" key="12">
    <source>
        <dbReference type="EMBL" id="PVD37330.1"/>
    </source>
</evidence>
<dbReference type="GO" id="GO:0030586">
    <property type="term" value="F:[methionine synthase] reductase (NADPH) activity"/>
    <property type="evidence" value="ECO:0007669"/>
    <property type="project" value="UniProtKB-EC"/>
</dbReference>
<dbReference type="InterPro" id="IPR039261">
    <property type="entry name" value="FNR_nucleotide-bd"/>
</dbReference>
<evidence type="ECO:0000256" key="2">
    <source>
        <dbReference type="ARBA" id="ARBA00001974"/>
    </source>
</evidence>
<accession>A0A2T7PVA7</accession>
<dbReference type="Gene3D" id="1.20.990.10">
    <property type="entry name" value="NADPH-cytochrome p450 Reductase, Chain A, domain 3"/>
    <property type="match status" value="1"/>
</dbReference>
<keyword evidence="13" id="KW-1185">Reference proteome</keyword>
<dbReference type="InterPro" id="IPR001709">
    <property type="entry name" value="Flavoprot_Pyr_Nucl_cyt_Rdtase"/>
</dbReference>
<dbReference type="SUPFAM" id="SSF63380">
    <property type="entry name" value="Riboflavin synthase domain-like"/>
    <property type="match status" value="1"/>
</dbReference>
<gene>
    <name evidence="12" type="ORF">C0Q70_04329</name>
</gene>
<dbReference type="EMBL" id="PZQS01000002">
    <property type="protein sequence ID" value="PVD37330.1"/>
    <property type="molecule type" value="Genomic_DNA"/>
</dbReference>
<feature type="compositionally biased region" description="Polar residues" evidence="10">
    <location>
        <begin position="259"/>
        <end position="269"/>
    </location>
</feature>
<keyword evidence="4" id="KW-0285">Flavoprotein</keyword>
<evidence type="ECO:0000256" key="4">
    <source>
        <dbReference type="ARBA" id="ARBA00022630"/>
    </source>
</evidence>
<dbReference type="Gene3D" id="3.40.50.80">
    <property type="entry name" value="Nucleotide-binding domain of ferredoxin-NADP reductase (FNR) module"/>
    <property type="match status" value="1"/>
</dbReference>
<evidence type="ECO:0000259" key="11">
    <source>
        <dbReference type="PROSITE" id="PS51384"/>
    </source>
</evidence>
<dbReference type="GO" id="GO:0009086">
    <property type="term" value="P:methionine biosynthetic process"/>
    <property type="evidence" value="ECO:0007669"/>
    <property type="project" value="TreeGrafter"/>
</dbReference>
<evidence type="ECO:0000256" key="3">
    <source>
        <dbReference type="ARBA" id="ARBA00022605"/>
    </source>
</evidence>
<comment type="caution">
    <text evidence="12">The sequence shown here is derived from an EMBL/GenBank/DDBJ whole genome shotgun (WGS) entry which is preliminary data.</text>
</comment>
<dbReference type="SUPFAM" id="SSF52343">
    <property type="entry name" value="Ferredoxin reductase-like, C-terminal NADP-linked domain"/>
    <property type="match status" value="1"/>
</dbReference>
<dbReference type="InterPro" id="IPR003097">
    <property type="entry name" value="CysJ-like_FAD-binding"/>
</dbReference>
<dbReference type="GO" id="GO:0050660">
    <property type="term" value="F:flavin adenine dinucleotide binding"/>
    <property type="evidence" value="ECO:0007669"/>
    <property type="project" value="TreeGrafter"/>
</dbReference>
<evidence type="ECO:0000313" key="13">
    <source>
        <dbReference type="Proteomes" id="UP000245119"/>
    </source>
</evidence>
<dbReference type="GO" id="GO:0005829">
    <property type="term" value="C:cytosol"/>
    <property type="evidence" value="ECO:0007669"/>
    <property type="project" value="TreeGrafter"/>
</dbReference>
<evidence type="ECO:0000256" key="1">
    <source>
        <dbReference type="ARBA" id="ARBA00001917"/>
    </source>
</evidence>
<dbReference type="Gene3D" id="2.40.30.10">
    <property type="entry name" value="Translation factors"/>
    <property type="match status" value="1"/>
</dbReference>
<evidence type="ECO:0000256" key="6">
    <source>
        <dbReference type="ARBA" id="ARBA00022857"/>
    </source>
</evidence>
<keyword evidence="3" id="KW-0028">Amino-acid biosynthesis</keyword>
<proteinExistence type="predicted"/>
<dbReference type="Pfam" id="PF00175">
    <property type="entry name" value="NAD_binding_1"/>
    <property type="match status" value="1"/>
</dbReference>
<dbReference type="FunFam" id="1.20.990.10:FF:000007">
    <property type="entry name" value="Methionine synthase reductase"/>
    <property type="match status" value="1"/>
</dbReference>
<keyword evidence="7" id="KW-0560">Oxidoreductase</keyword>
<dbReference type="InterPro" id="IPR008254">
    <property type="entry name" value="Flavodoxin/NO_synth"/>
</dbReference>
<dbReference type="Pfam" id="PF00258">
    <property type="entry name" value="Flavodoxin_1"/>
    <property type="match status" value="1"/>
</dbReference>
<reference evidence="12 13" key="1">
    <citation type="submission" date="2018-04" db="EMBL/GenBank/DDBJ databases">
        <title>The genome of golden apple snail Pomacea canaliculata provides insight into stress tolerance and invasive adaptation.</title>
        <authorList>
            <person name="Liu C."/>
            <person name="Liu B."/>
            <person name="Ren Y."/>
            <person name="Zhang Y."/>
            <person name="Wang H."/>
            <person name="Li S."/>
            <person name="Jiang F."/>
            <person name="Yin L."/>
            <person name="Zhang G."/>
            <person name="Qian W."/>
            <person name="Fan W."/>
        </authorList>
    </citation>
    <scope>NUCLEOTIDE SEQUENCE [LARGE SCALE GENOMIC DNA]</scope>
    <source>
        <strain evidence="12">SZHN2017</strain>
        <tissue evidence="12">Muscle</tissue>
    </source>
</reference>
<sequence length="670" mass="74431">MSGCGTQHRFLLLYGSQTGQAKAIAEEICEHAGQHGLLAELHCLSLGDTNYTNFCNNAKNIDRRLQELGAKRFYPSGFADDAVGLEVVVDPWIEGLFPALQNFLHVDPAVCITSRVVSSAISAAYSTDIADSGNESKQAQKQTEAIIENESFNAKTSDHSDLKISSNNMLIDSKMKENAFSADINNSMTVNRRKFTDDKNILLSGVGPQVLSDSEGVKLEDAVDLIASNAVTDTIDKKSSAENADQSTIAEAEAESKHSSLQTSIPPLSESSLTLPADLPRKLEQLPWQNNLKLPSAACDIFMAKIVSARRLTSSDAAKKTLLIRLDVGNKIDYRPGDSISIVCSNTPDDVIQIIDRLGLQDVADLPLRLSVLPNTQKRRAAVPGYLPEEVSSLQYILRNCVDIREVPKKALLRVLVEHTSNPGEKRRLQELCSKEGGDDYATFLRGANVSLLDVLRAFPSCSPPVERLLEHLSRLQPRPYSACSCRDWNPGHLDIAFNVVEIPPTAYQVMSRRGLCTGWLDDITRDLQDAETNAENHRFTEDFWVQMTSLHLSDVQVPIFARINQNFRPPSDLSTPIIMIGPGTGVAPFIGFLQERELLRREMANKEEYGETWLLFGCRSRDKDFLFRSEIEDFQQSGTLTRFLLSFSREELHDGSAKYVYDNLRTAHP</sequence>